<evidence type="ECO:0008006" key="4">
    <source>
        <dbReference type="Google" id="ProtNLM"/>
    </source>
</evidence>
<organism evidence="2 3">
    <name type="scientific">Xenopus laevis</name>
    <name type="common">African clawed frog</name>
    <dbReference type="NCBI Taxonomy" id="8355"/>
    <lineage>
        <taxon>Eukaryota</taxon>
        <taxon>Metazoa</taxon>
        <taxon>Chordata</taxon>
        <taxon>Craniata</taxon>
        <taxon>Vertebrata</taxon>
        <taxon>Euteleostomi</taxon>
        <taxon>Amphibia</taxon>
        <taxon>Batrachia</taxon>
        <taxon>Anura</taxon>
        <taxon>Pipoidea</taxon>
        <taxon>Pipidae</taxon>
        <taxon>Xenopodinae</taxon>
        <taxon>Xenopus</taxon>
        <taxon>Xenopus</taxon>
    </lineage>
</organism>
<sequence>MWRSMRMVFFAHASSGFHACTLYSVFFHAGEFRGQDGVPGDCQIGLPPFINYFTSCWGRGLKRGGA</sequence>
<proteinExistence type="predicted"/>
<accession>A0A974HK75</accession>
<dbReference type="EMBL" id="CM004474">
    <property type="protein sequence ID" value="OCT81109.1"/>
    <property type="molecule type" value="Genomic_DNA"/>
</dbReference>
<evidence type="ECO:0000313" key="2">
    <source>
        <dbReference type="EMBL" id="OCT81109.1"/>
    </source>
</evidence>
<keyword evidence="1" id="KW-0732">Signal</keyword>
<gene>
    <name evidence="2" type="ORF">XELAEV_18027922mg</name>
</gene>
<dbReference type="AlphaFoldDB" id="A0A974HK75"/>
<reference evidence="3" key="1">
    <citation type="journal article" date="2016" name="Nature">
        <title>Genome evolution in the allotetraploid frog Xenopus laevis.</title>
        <authorList>
            <person name="Session A.M."/>
            <person name="Uno Y."/>
            <person name="Kwon T."/>
            <person name="Chapman J.A."/>
            <person name="Toyoda A."/>
            <person name="Takahashi S."/>
            <person name="Fukui A."/>
            <person name="Hikosaka A."/>
            <person name="Suzuki A."/>
            <person name="Kondo M."/>
            <person name="van Heeringen S.J."/>
            <person name="Quigley I."/>
            <person name="Heinz S."/>
            <person name="Ogino H."/>
            <person name="Ochi H."/>
            <person name="Hellsten U."/>
            <person name="Lyons J.B."/>
            <person name="Simakov O."/>
            <person name="Putnam N."/>
            <person name="Stites J."/>
            <person name="Kuroki Y."/>
            <person name="Tanaka T."/>
            <person name="Michiue T."/>
            <person name="Watanabe M."/>
            <person name="Bogdanovic O."/>
            <person name="Lister R."/>
            <person name="Georgiou G."/>
            <person name="Paranjpe S.S."/>
            <person name="van Kruijsbergen I."/>
            <person name="Shu S."/>
            <person name="Carlson J."/>
            <person name="Kinoshita T."/>
            <person name="Ohta Y."/>
            <person name="Mawaribuchi S."/>
            <person name="Jenkins J."/>
            <person name="Grimwood J."/>
            <person name="Schmutz J."/>
            <person name="Mitros T."/>
            <person name="Mozaffari S.V."/>
            <person name="Suzuki Y."/>
            <person name="Haramoto Y."/>
            <person name="Yamamoto T.S."/>
            <person name="Takagi C."/>
            <person name="Heald R."/>
            <person name="Miller K."/>
            <person name="Haudenschild C."/>
            <person name="Kitzman J."/>
            <person name="Nakayama T."/>
            <person name="Izutsu Y."/>
            <person name="Robert J."/>
            <person name="Fortriede J."/>
            <person name="Burns K."/>
            <person name="Lotay V."/>
            <person name="Karimi K."/>
            <person name="Yasuoka Y."/>
            <person name="Dichmann D.S."/>
            <person name="Flajnik M.F."/>
            <person name="Houston D.W."/>
            <person name="Shendure J."/>
            <person name="DuPasquier L."/>
            <person name="Vize P.D."/>
            <person name="Zorn A.M."/>
            <person name="Ito M."/>
            <person name="Marcotte E.M."/>
            <person name="Wallingford J.B."/>
            <person name="Ito Y."/>
            <person name="Asashima M."/>
            <person name="Ueno N."/>
            <person name="Matsuda Y."/>
            <person name="Veenstra G.J."/>
            <person name="Fujiyama A."/>
            <person name="Harland R.M."/>
            <person name="Taira M."/>
            <person name="Rokhsar D.S."/>
        </authorList>
    </citation>
    <scope>NUCLEOTIDE SEQUENCE [LARGE SCALE GENOMIC DNA]</scope>
    <source>
        <strain evidence="3">J</strain>
    </source>
</reference>
<feature type="signal peptide" evidence="1">
    <location>
        <begin position="1"/>
        <end position="19"/>
    </location>
</feature>
<evidence type="ECO:0000256" key="1">
    <source>
        <dbReference type="SAM" id="SignalP"/>
    </source>
</evidence>
<feature type="chain" id="PRO_5037731565" description="Secreted protein" evidence="1">
    <location>
        <begin position="20"/>
        <end position="66"/>
    </location>
</feature>
<name>A0A974HK75_XENLA</name>
<protein>
    <recommendedName>
        <fullName evidence="4">Secreted protein</fullName>
    </recommendedName>
</protein>
<evidence type="ECO:0000313" key="3">
    <source>
        <dbReference type="Proteomes" id="UP000694892"/>
    </source>
</evidence>
<dbReference type="Proteomes" id="UP000694892">
    <property type="component" value="Chromosome 5L"/>
</dbReference>